<name>A0A8X7R8U6_BRACI</name>
<keyword evidence="2" id="KW-0472">Membrane</keyword>
<sequence>MAQRLRYKRKRTTNSIEGELIMLSDITNQVPSGTTHTQQSYLTPTHDERTRANTRIHPTTTPTGTKTDDQVKGNPCASAKRLRKNDSFSCKSCAIQLVPVYLLYCSLGFFFFLPVWCYISILVVKNF</sequence>
<reference evidence="3 4" key="1">
    <citation type="submission" date="2020-02" db="EMBL/GenBank/DDBJ databases">
        <authorList>
            <person name="Ma Q."/>
            <person name="Huang Y."/>
            <person name="Song X."/>
            <person name="Pei D."/>
        </authorList>
    </citation>
    <scope>NUCLEOTIDE SEQUENCE [LARGE SCALE GENOMIC DNA]</scope>
    <source>
        <strain evidence="3">Sxm20200214</strain>
        <tissue evidence="3">Leaf</tissue>
    </source>
</reference>
<gene>
    <name evidence="3" type="ORF">Bca52824_054522</name>
</gene>
<feature type="region of interest" description="Disordered" evidence="1">
    <location>
        <begin position="30"/>
        <end position="72"/>
    </location>
</feature>
<protein>
    <submittedName>
        <fullName evidence="3">Uncharacterized protein</fullName>
    </submittedName>
</protein>
<evidence type="ECO:0000313" key="3">
    <source>
        <dbReference type="EMBL" id="KAG2283302.1"/>
    </source>
</evidence>
<dbReference type="EMBL" id="JAAMPC010000011">
    <property type="protein sequence ID" value="KAG2283302.1"/>
    <property type="molecule type" value="Genomic_DNA"/>
</dbReference>
<feature type="transmembrane region" description="Helical" evidence="2">
    <location>
        <begin position="101"/>
        <end position="124"/>
    </location>
</feature>
<accession>A0A8X7R8U6</accession>
<comment type="caution">
    <text evidence="3">The sequence shown here is derived from an EMBL/GenBank/DDBJ whole genome shotgun (WGS) entry which is preliminary data.</text>
</comment>
<dbReference type="OrthoDB" id="10411294at2759"/>
<evidence type="ECO:0000313" key="4">
    <source>
        <dbReference type="Proteomes" id="UP000886595"/>
    </source>
</evidence>
<keyword evidence="4" id="KW-1185">Reference proteome</keyword>
<proteinExistence type="predicted"/>
<keyword evidence="2" id="KW-1133">Transmembrane helix</keyword>
<feature type="compositionally biased region" description="Polar residues" evidence="1">
    <location>
        <begin position="30"/>
        <end position="43"/>
    </location>
</feature>
<evidence type="ECO:0000256" key="2">
    <source>
        <dbReference type="SAM" id="Phobius"/>
    </source>
</evidence>
<organism evidence="3 4">
    <name type="scientific">Brassica carinata</name>
    <name type="common">Ethiopian mustard</name>
    <name type="synonym">Abyssinian cabbage</name>
    <dbReference type="NCBI Taxonomy" id="52824"/>
    <lineage>
        <taxon>Eukaryota</taxon>
        <taxon>Viridiplantae</taxon>
        <taxon>Streptophyta</taxon>
        <taxon>Embryophyta</taxon>
        <taxon>Tracheophyta</taxon>
        <taxon>Spermatophyta</taxon>
        <taxon>Magnoliopsida</taxon>
        <taxon>eudicotyledons</taxon>
        <taxon>Gunneridae</taxon>
        <taxon>Pentapetalae</taxon>
        <taxon>rosids</taxon>
        <taxon>malvids</taxon>
        <taxon>Brassicales</taxon>
        <taxon>Brassicaceae</taxon>
        <taxon>Brassiceae</taxon>
        <taxon>Brassica</taxon>
    </lineage>
</organism>
<dbReference type="Proteomes" id="UP000886595">
    <property type="component" value="Unassembled WGS sequence"/>
</dbReference>
<dbReference type="AlphaFoldDB" id="A0A8X7R8U6"/>
<keyword evidence="2" id="KW-0812">Transmembrane</keyword>
<evidence type="ECO:0000256" key="1">
    <source>
        <dbReference type="SAM" id="MobiDB-lite"/>
    </source>
</evidence>